<name>X1KQL5_9ZZZZ</name>
<proteinExistence type="predicted"/>
<gene>
    <name evidence="1" type="ORF">S03H2_72705</name>
</gene>
<dbReference type="AlphaFoldDB" id="X1KQL5"/>
<dbReference type="EMBL" id="BARU01049336">
    <property type="protein sequence ID" value="GAH92434.1"/>
    <property type="molecule type" value="Genomic_DNA"/>
</dbReference>
<comment type="caution">
    <text evidence="1">The sequence shown here is derived from an EMBL/GenBank/DDBJ whole genome shotgun (WGS) entry which is preliminary data.</text>
</comment>
<protein>
    <submittedName>
        <fullName evidence="1">Uncharacterized protein</fullName>
    </submittedName>
</protein>
<organism evidence="1">
    <name type="scientific">marine sediment metagenome</name>
    <dbReference type="NCBI Taxonomy" id="412755"/>
    <lineage>
        <taxon>unclassified sequences</taxon>
        <taxon>metagenomes</taxon>
        <taxon>ecological metagenomes</taxon>
    </lineage>
</organism>
<sequence length="47" mass="5471">KITFFSASVEEEDSLIRRAKNSQALFMIRLTAGKLWEGGRLLETYFF</sequence>
<evidence type="ECO:0000313" key="1">
    <source>
        <dbReference type="EMBL" id="GAH92434.1"/>
    </source>
</evidence>
<feature type="non-terminal residue" evidence="1">
    <location>
        <position position="47"/>
    </location>
</feature>
<reference evidence="1" key="1">
    <citation type="journal article" date="2014" name="Front. Microbiol.">
        <title>High frequency of phylogenetically diverse reductive dehalogenase-homologous genes in deep subseafloor sedimentary metagenomes.</title>
        <authorList>
            <person name="Kawai M."/>
            <person name="Futagami T."/>
            <person name="Toyoda A."/>
            <person name="Takaki Y."/>
            <person name="Nishi S."/>
            <person name="Hori S."/>
            <person name="Arai W."/>
            <person name="Tsubouchi T."/>
            <person name="Morono Y."/>
            <person name="Uchiyama I."/>
            <person name="Ito T."/>
            <person name="Fujiyama A."/>
            <person name="Inagaki F."/>
            <person name="Takami H."/>
        </authorList>
    </citation>
    <scope>NUCLEOTIDE SEQUENCE</scope>
    <source>
        <strain evidence="1">Expedition CK06-06</strain>
    </source>
</reference>
<feature type="non-terminal residue" evidence="1">
    <location>
        <position position="1"/>
    </location>
</feature>
<accession>X1KQL5</accession>